<dbReference type="RefSeq" id="WP_380620224.1">
    <property type="nucleotide sequence ID" value="NZ_JBHSDK010000013.1"/>
</dbReference>
<evidence type="ECO:0000256" key="1">
    <source>
        <dbReference type="SAM" id="Phobius"/>
    </source>
</evidence>
<sequence>MRLFWQLLAIAVVSFVGGQALYAVEDEPWLMLPVGLVAAVLALFVYRWVVRRTERRAVTELAWEGAAYKTGLGTLTGTAMFGFVIVNIAFLGFYRVDGMGDPGGAAGLLGFMAAAAVTEELLYRGVLFRFVEGWAGTGIALALTGIVFGAVHLVNPGASVVGALSIAVSAGLMLGAAYVATRNLWVPIGIHFGWNFAAGGVFSTEVSGNGTPQGLLDASTSGPALVSGGAFGPEASLYTPLAGLIITAVLLWIAKRRGNLVPMRRKNRAEAVATLAQ</sequence>
<feature type="transmembrane region" description="Helical" evidence="1">
    <location>
        <begin position="134"/>
        <end position="154"/>
    </location>
</feature>
<comment type="caution">
    <text evidence="3">The sequence shown here is derived from an EMBL/GenBank/DDBJ whole genome shotgun (WGS) entry which is preliminary data.</text>
</comment>
<keyword evidence="1" id="KW-0812">Transmembrane</keyword>
<evidence type="ECO:0000259" key="2">
    <source>
        <dbReference type="Pfam" id="PF02517"/>
    </source>
</evidence>
<keyword evidence="1" id="KW-0472">Membrane</keyword>
<dbReference type="InterPro" id="IPR003675">
    <property type="entry name" value="Rce1/LyrA-like_dom"/>
</dbReference>
<dbReference type="PANTHER" id="PTHR39430:SF1">
    <property type="entry name" value="PROTEASE"/>
    <property type="match status" value="1"/>
</dbReference>
<evidence type="ECO:0000313" key="3">
    <source>
        <dbReference type="EMBL" id="MFC4335419.1"/>
    </source>
</evidence>
<feature type="transmembrane region" description="Helical" evidence="1">
    <location>
        <begin position="30"/>
        <end position="50"/>
    </location>
</feature>
<evidence type="ECO:0000313" key="4">
    <source>
        <dbReference type="Proteomes" id="UP001595823"/>
    </source>
</evidence>
<dbReference type="PANTHER" id="PTHR39430">
    <property type="entry name" value="MEMBRANE-ASSOCIATED PROTEASE-RELATED"/>
    <property type="match status" value="1"/>
</dbReference>
<gene>
    <name evidence="3" type="ORF">ACFPET_09440</name>
</gene>
<name>A0ABV8TY77_9ACTN</name>
<reference evidence="4" key="1">
    <citation type="journal article" date="2019" name="Int. J. Syst. Evol. Microbiol.">
        <title>The Global Catalogue of Microorganisms (GCM) 10K type strain sequencing project: providing services to taxonomists for standard genome sequencing and annotation.</title>
        <authorList>
            <consortium name="The Broad Institute Genomics Platform"/>
            <consortium name="The Broad Institute Genome Sequencing Center for Infectious Disease"/>
            <person name="Wu L."/>
            <person name="Ma J."/>
        </authorList>
    </citation>
    <scope>NUCLEOTIDE SEQUENCE [LARGE SCALE GENOMIC DNA]</scope>
    <source>
        <strain evidence="4">IBRC-M 10908</strain>
    </source>
</reference>
<accession>A0ABV8TY77</accession>
<feature type="transmembrane region" description="Helical" evidence="1">
    <location>
        <begin position="235"/>
        <end position="254"/>
    </location>
</feature>
<protein>
    <submittedName>
        <fullName evidence="3">CPBP family intramembrane glutamic endopeptidase</fullName>
        <ecNumber evidence="3">3.4.-.-</ecNumber>
    </submittedName>
</protein>
<dbReference type="EMBL" id="JBHSDK010000013">
    <property type="protein sequence ID" value="MFC4335419.1"/>
    <property type="molecule type" value="Genomic_DNA"/>
</dbReference>
<keyword evidence="3" id="KW-0378">Hydrolase</keyword>
<keyword evidence="4" id="KW-1185">Reference proteome</keyword>
<feature type="transmembrane region" description="Helical" evidence="1">
    <location>
        <begin position="160"/>
        <end position="179"/>
    </location>
</feature>
<dbReference type="GO" id="GO:0016787">
    <property type="term" value="F:hydrolase activity"/>
    <property type="evidence" value="ECO:0007669"/>
    <property type="project" value="UniProtKB-KW"/>
</dbReference>
<organism evidence="3 4">
    <name type="scientific">Salininema proteolyticum</name>
    <dbReference type="NCBI Taxonomy" id="1607685"/>
    <lineage>
        <taxon>Bacteria</taxon>
        <taxon>Bacillati</taxon>
        <taxon>Actinomycetota</taxon>
        <taxon>Actinomycetes</taxon>
        <taxon>Glycomycetales</taxon>
        <taxon>Glycomycetaceae</taxon>
        <taxon>Salininema</taxon>
    </lineage>
</organism>
<feature type="transmembrane region" description="Helical" evidence="1">
    <location>
        <begin position="105"/>
        <end position="122"/>
    </location>
</feature>
<dbReference type="EC" id="3.4.-.-" evidence="3"/>
<proteinExistence type="predicted"/>
<dbReference type="Pfam" id="PF02517">
    <property type="entry name" value="Rce1-like"/>
    <property type="match status" value="1"/>
</dbReference>
<keyword evidence="1" id="KW-1133">Transmembrane helix</keyword>
<feature type="transmembrane region" description="Helical" evidence="1">
    <location>
        <begin position="184"/>
        <end position="202"/>
    </location>
</feature>
<feature type="domain" description="CAAX prenyl protease 2/Lysostaphin resistance protein A-like" evidence="2">
    <location>
        <begin position="107"/>
        <end position="196"/>
    </location>
</feature>
<dbReference type="Proteomes" id="UP001595823">
    <property type="component" value="Unassembled WGS sequence"/>
</dbReference>
<feature type="transmembrane region" description="Helical" evidence="1">
    <location>
        <begin position="71"/>
        <end position="93"/>
    </location>
</feature>